<dbReference type="InterPro" id="IPR006603">
    <property type="entry name" value="PQ-loop_rpt"/>
</dbReference>
<evidence type="ECO:0000313" key="7">
    <source>
        <dbReference type="EMBL" id="KAH6606199.1"/>
    </source>
</evidence>
<feature type="transmembrane region" description="Helical" evidence="6">
    <location>
        <begin position="227"/>
        <end position="252"/>
    </location>
</feature>
<dbReference type="OrthoDB" id="407617at2759"/>
<organism evidence="7 8">
    <name type="scientific">Trichoderma cornu-damae</name>
    <dbReference type="NCBI Taxonomy" id="654480"/>
    <lineage>
        <taxon>Eukaryota</taxon>
        <taxon>Fungi</taxon>
        <taxon>Dikarya</taxon>
        <taxon>Ascomycota</taxon>
        <taxon>Pezizomycotina</taxon>
        <taxon>Sordariomycetes</taxon>
        <taxon>Hypocreomycetidae</taxon>
        <taxon>Hypocreales</taxon>
        <taxon>Hypocreaceae</taxon>
        <taxon>Trichoderma</taxon>
    </lineage>
</organism>
<dbReference type="GO" id="GO:0016020">
    <property type="term" value="C:membrane"/>
    <property type="evidence" value="ECO:0007669"/>
    <property type="project" value="UniProtKB-SubCell"/>
</dbReference>
<feature type="region of interest" description="Disordered" evidence="5">
    <location>
        <begin position="263"/>
        <end position="337"/>
    </location>
</feature>
<sequence>MDNPVAANVLGTAGAVSLLAAAQSSFMPYITGHAGFVDGFYPSGMLTRSAYVASLNVKGQLIPQIIINYRRHNTTGLQPSMMMLWAWAGVPLGVYNITKRFNVALRIQPQILTLLSLVTWAQCRYYDKKWSISRCLLVAIPIGLLMAAVQTALIFALRAAHSSHLTWPDTLMASLSAALLAAGVLRHYWDIYIHRSVRGISFIFVGIDAGGDLFSLVSVFFQPELDVLGIVIYGTELALWIGVFACGGYFNLLPWMKQNLKLSPEPDTPRNASEPSPEPSPDPTTRSPHDVSLRNMPSSTSVFRTPSSEFAVARVRAGFQDTDNESGAISQRRSQPM</sequence>
<comment type="caution">
    <text evidence="7">The sequence shown here is derived from an EMBL/GenBank/DDBJ whole genome shotgun (WGS) entry which is preliminary data.</text>
</comment>
<dbReference type="SMART" id="SM00679">
    <property type="entry name" value="CTNS"/>
    <property type="match status" value="2"/>
</dbReference>
<keyword evidence="8" id="KW-1185">Reference proteome</keyword>
<dbReference type="Gene3D" id="1.20.1280.290">
    <property type="match status" value="1"/>
</dbReference>
<proteinExistence type="predicted"/>
<protein>
    <recommendedName>
        <fullName evidence="9">PQ loop repeat protein</fullName>
    </recommendedName>
</protein>
<dbReference type="Proteomes" id="UP000827724">
    <property type="component" value="Unassembled WGS sequence"/>
</dbReference>
<accession>A0A9P8TV51</accession>
<evidence type="ECO:0000313" key="8">
    <source>
        <dbReference type="Proteomes" id="UP000827724"/>
    </source>
</evidence>
<evidence type="ECO:0000256" key="3">
    <source>
        <dbReference type="ARBA" id="ARBA00022989"/>
    </source>
</evidence>
<gene>
    <name evidence="7" type="ORF">Trco_005352</name>
</gene>
<feature type="transmembrane region" description="Helical" evidence="6">
    <location>
        <begin position="201"/>
        <end position="221"/>
    </location>
</feature>
<feature type="transmembrane region" description="Helical" evidence="6">
    <location>
        <begin position="80"/>
        <end position="97"/>
    </location>
</feature>
<dbReference type="PANTHER" id="PTHR16201">
    <property type="entry name" value="SEVEN TRANSMEMBRANE PROTEIN 1-RELATED"/>
    <property type="match status" value="1"/>
</dbReference>
<feature type="transmembrane region" description="Helical" evidence="6">
    <location>
        <begin position="135"/>
        <end position="159"/>
    </location>
</feature>
<evidence type="ECO:0000256" key="2">
    <source>
        <dbReference type="ARBA" id="ARBA00022692"/>
    </source>
</evidence>
<feature type="compositionally biased region" description="Polar residues" evidence="5">
    <location>
        <begin position="295"/>
        <end position="308"/>
    </location>
</feature>
<keyword evidence="3 6" id="KW-1133">Transmembrane helix</keyword>
<keyword evidence="4 6" id="KW-0472">Membrane</keyword>
<feature type="compositionally biased region" description="Polar residues" evidence="5">
    <location>
        <begin position="325"/>
        <end position="337"/>
    </location>
</feature>
<evidence type="ECO:0000256" key="5">
    <source>
        <dbReference type="SAM" id="MobiDB-lite"/>
    </source>
</evidence>
<evidence type="ECO:0000256" key="6">
    <source>
        <dbReference type="SAM" id="Phobius"/>
    </source>
</evidence>
<evidence type="ECO:0000256" key="4">
    <source>
        <dbReference type="ARBA" id="ARBA00023136"/>
    </source>
</evidence>
<evidence type="ECO:0000256" key="1">
    <source>
        <dbReference type="ARBA" id="ARBA00004141"/>
    </source>
</evidence>
<dbReference type="EMBL" id="JAIWOZ010000004">
    <property type="protein sequence ID" value="KAH6606199.1"/>
    <property type="molecule type" value="Genomic_DNA"/>
</dbReference>
<name>A0A9P8TV51_9HYPO</name>
<dbReference type="Pfam" id="PF04193">
    <property type="entry name" value="PQ-loop"/>
    <property type="match status" value="2"/>
</dbReference>
<dbReference type="PANTHER" id="PTHR16201:SF37">
    <property type="entry name" value="PQ-LOOP REPEAT-CONTAINING PROTEIN"/>
    <property type="match status" value="1"/>
</dbReference>
<reference evidence="7" key="1">
    <citation type="submission" date="2021-08" db="EMBL/GenBank/DDBJ databases">
        <title>Chromosome-Level Trichoderma cornu-damae using Hi-C Data.</title>
        <authorList>
            <person name="Kim C.S."/>
        </authorList>
    </citation>
    <scope>NUCLEOTIDE SEQUENCE</scope>
    <source>
        <strain evidence="7">KA19-0412C</strain>
    </source>
</reference>
<dbReference type="AlphaFoldDB" id="A0A9P8TV51"/>
<keyword evidence="2 6" id="KW-0812">Transmembrane</keyword>
<dbReference type="InterPro" id="IPR051415">
    <property type="entry name" value="LAAT-1"/>
</dbReference>
<comment type="subcellular location">
    <subcellularLocation>
        <location evidence="1">Membrane</location>
        <topology evidence="1">Multi-pass membrane protein</topology>
    </subcellularLocation>
</comment>
<evidence type="ECO:0008006" key="9">
    <source>
        <dbReference type="Google" id="ProtNLM"/>
    </source>
</evidence>
<feature type="transmembrane region" description="Helical" evidence="6">
    <location>
        <begin position="171"/>
        <end position="189"/>
    </location>
</feature>